<dbReference type="PANTHER" id="PTHR42681:SF1">
    <property type="entry name" value="MALONYL-COA-ACYL CARRIER PROTEIN TRANSACYLASE, MITOCHONDRIAL"/>
    <property type="match status" value="1"/>
</dbReference>
<dbReference type="InterPro" id="IPR050858">
    <property type="entry name" value="Mal-CoA-ACP_Trans/PKS_FabD"/>
</dbReference>
<evidence type="ECO:0000256" key="4">
    <source>
        <dbReference type="ARBA" id="ARBA00048462"/>
    </source>
</evidence>
<comment type="catalytic activity">
    <reaction evidence="4">
        <text>holo-[ACP] + malonyl-CoA = malonyl-[ACP] + CoA</text>
        <dbReference type="Rhea" id="RHEA:41792"/>
        <dbReference type="Rhea" id="RHEA-COMP:9623"/>
        <dbReference type="Rhea" id="RHEA-COMP:9685"/>
        <dbReference type="ChEBI" id="CHEBI:57287"/>
        <dbReference type="ChEBI" id="CHEBI:57384"/>
        <dbReference type="ChEBI" id="CHEBI:64479"/>
        <dbReference type="ChEBI" id="CHEBI:78449"/>
        <dbReference type="EC" id="2.3.1.39"/>
    </reaction>
</comment>
<dbReference type="OrthoDB" id="9808564at2"/>
<dbReference type="EC" id="2.3.1.39" evidence="1"/>
<protein>
    <recommendedName>
        <fullName evidence="1">[acyl-carrier-protein] S-malonyltransferase</fullName>
        <ecNumber evidence="1">2.3.1.39</ecNumber>
    </recommendedName>
</protein>
<dbReference type="EMBL" id="JANX01000390">
    <property type="protein sequence ID" value="KGM32022.1"/>
    <property type="molecule type" value="Genomic_DNA"/>
</dbReference>
<comment type="caution">
    <text evidence="5">The sequence shown here is derived from an EMBL/GenBank/DDBJ whole genome shotgun (WGS) entry which is preliminary data.</text>
</comment>
<dbReference type="InterPro" id="IPR016035">
    <property type="entry name" value="Acyl_Trfase/lysoPLipase"/>
</dbReference>
<evidence type="ECO:0000313" key="6">
    <source>
        <dbReference type="Proteomes" id="UP000029995"/>
    </source>
</evidence>
<gene>
    <name evidence="5" type="ORF">P409_23805</name>
</gene>
<dbReference type="GO" id="GO:0004314">
    <property type="term" value="F:[acyl-carrier-protein] S-malonyltransferase activity"/>
    <property type="evidence" value="ECO:0007669"/>
    <property type="project" value="UniProtKB-EC"/>
</dbReference>
<name>A0A0A0D4N5_9PROT</name>
<evidence type="ECO:0000256" key="3">
    <source>
        <dbReference type="ARBA" id="ARBA00023315"/>
    </source>
</evidence>
<evidence type="ECO:0000256" key="1">
    <source>
        <dbReference type="ARBA" id="ARBA00013258"/>
    </source>
</evidence>
<dbReference type="RefSeq" id="WP_034844537.1">
    <property type="nucleotide sequence ID" value="NZ_JANX01000390.1"/>
</dbReference>
<dbReference type="AlphaFoldDB" id="A0A0A0D4N5"/>
<proteinExistence type="predicted"/>
<accession>A0A0A0D4N5</accession>
<dbReference type="PANTHER" id="PTHR42681">
    <property type="entry name" value="MALONYL-COA-ACYL CARRIER PROTEIN TRANSACYLASE, MITOCHONDRIAL"/>
    <property type="match status" value="1"/>
</dbReference>
<evidence type="ECO:0000313" key="5">
    <source>
        <dbReference type="EMBL" id="KGM32022.1"/>
    </source>
</evidence>
<evidence type="ECO:0000256" key="2">
    <source>
        <dbReference type="ARBA" id="ARBA00022679"/>
    </source>
</evidence>
<keyword evidence="2 5" id="KW-0808">Transferase</keyword>
<dbReference type="SUPFAM" id="SSF52151">
    <property type="entry name" value="FabD/lysophospholipase-like"/>
    <property type="match status" value="1"/>
</dbReference>
<dbReference type="InterPro" id="IPR001227">
    <property type="entry name" value="Ac_transferase_dom_sf"/>
</dbReference>
<keyword evidence="3" id="KW-0012">Acyltransferase</keyword>
<organism evidence="5 6">
    <name type="scientific">Inquilinus limosus MP06</name>
    <dbReference type="NCBI Taxonomy" id="1398085"/>
    <lineage>
        <taxon>Bacteria</taxon>
        <taxon>Pseudomonadati</taxon>
        <taxon>Pseudomonadota</taxon>
        <taxon>Alphaproteobacteria</taxon>
        <taxon>Rhodospirillales</taxon>
        <taxon>Rhodospirillaceae</taxon>
        <taxon>Inquilinus</taxon>
    </lineage>
</organism>
<dbReference type="Proteomes" id="UP000029995">
    <property type="component" value="Unassembled WGS sequence"/>
</dbReference>
<dbReference type="GO" id="GO:0005829">
    <property type="term" value="C:cytosol"/>
    <property type="evidence" value="ECO:0007669"/>
    <property type="project" value="TreeGrafter"/>
</dbReference>
<dbReference type="Gene3D" id="3.40.366.10">
    <property type="entry name" value="Malonyl-Coenzyme A Acyl Carrier Protein, domain 2"/>
    <property type="match status" value="1"/>
</dbReference>
<sequence>AEAMRAALAEVEVKAPAVPVVANVTAAPVTAPDEIRRLLVEQVTGTVRWRESVLYMKSAGVQELVELGAGKVLAGLAKRIDRDLAAVSLQTPEEIDAWVASTGA</sequence>
<dbReference type="GO" id="GO:0006633">
    <property type="term" value="P:fatty acid biosynthetic process"/>
    <property type="evidence" value="ECO:0007669"/>
    <property type="project" value="TreeGrafter"/>
</dbReference>
<feature type="non-terminal residue" evidence="5">
    <location>
        <position position="1"/>
    </location>
</feature>
<reference evidence="5 6" key="1">
    <citation type="submission" date="2014-01" db="EMBL/GenBank/DDBJ databases">
        <title>Genome sequence determination for a cystic fibrosis isolate, Inquilinus limosus.</title>
        <authorList>
            <person name="Pino M."/>
            <person name="Di Conza J."/>
            <person name="Gutkind G."/>
        </authorList>
    </citation>
    <scope>NUCLEOTIDE SEQUENCE [LARGE SCALE GENOMIC DNA]</scope>
    <source>
        <strain evidence="5 6">MP06</strain>
    </source>
</reference>